<proteinExistence type="predicted"/>
<accession>A0A0A8ZS81</accession>
<dbReference type="EMBL" id="GBRH01260208">
    <property type="protein sequence ID" value="JAD37687.1"/>
    <property type="molecule type" value="Transcribed_RNA"/>
</dbReference>
<name>A0A0A8ZS81_ARUDO</name>
<reference evidence="1" key="2">
    <citation type="journal article" date="2015" name="Data Brief">
        <title>Shoot transcriptome of the giant reed, Arundo donax.</title>
        <authorList>
            <person name="Barrero R.A."/>
            <person name="Guerrero F.D."/>
            <person name="Moolhuijzen P."/>
            <person name="Goolsby J.A."/>
            <person name="Tidwell J."/>
            <person name="Bellgard S.E."/>
            <person name="Bellgard M.I."/>
        </authorList>
    </citation>
    <scope>NUCLEOTIDE SEQUENCE</scope>
    <source>
        <tissue evidence="1">Shoot tissue taken approximately 20 cm above the soil surface</tissue>
    </source>
</reference>
<evidence type="ECO:0000313" key="1">
    <source>
        <dbReference type="EMBL" id="JAD37687.1"/>
    </source>
</evidence>
<protein>
    <submittedName>
        <fullName evidence="1">Uncharacterized protein</fullName>
    </submittedName>
</protein>
<reference evidence="1" key="1">
    <citation type="submission" date="2014-09" db="EMBL/GenBank/DDBJ databases">
        <authorList>
            <person name="Magalhaes I.L.F."/>
            <person name="Oliveira U."/>
            <person name="Santos F.R."/>
            <person name="Vidigal T.H.D.A."/>
            <person name="Brescovit A.D."/>
            <person name="Santos A.J."/>
        </authorList>
    </citation>
    <scope>NUCLEOTIDE SEQUENCE</scope>
    <source>
        <tissue evidence="1">Shoot tissue taken approximately 20 cm above the soil surface</tissue>
    </source>
</reference>
<sequence>MRGFSHTLRSI</sequence>
<organism evidence="1">
    <name type="scientific">Arundo donax</name>
    <name type="common">Giant reed</name>
    <name type="synonym">Donax arundinaceus</name>
    <dbReference type="NCBI Taxonomy" id="35708"/>
    <lineage>
        <taxon>Eukaryota</taxon>
        <taxon>Viridiplantae</taxon>
        <taxon>Streptophyta</taxon>
        <taxon>Embryophyta</taxon>
        <taxon>Tracheophyta</taxon>
        <taxon>Spermatophyta</taxon>
        <taxon>Magnoliopsida</taxon>
        <taxon>Liliopsida</taxon>
        <taxon>Poales</taxon>
        <taxon>Poaceae</taxon>
        <taxon>PACMAD clade</taxon>
        <taxon>Arundinoideae</taxon>
        <taxon>Arundineae</taxon>
        <taxon>Arundo</taxon>
    </lineage>
</organism>